<protein>
    <submittedName>
        <fullName evidence="1">Uncharacterized protein</fullName>
    </submittedName>
</protein>
<comment type="caution">
    <text evidence="1">The sequence shown here is derived from an EMBL/GenBank/DDBJ whole genome shotgun (WGS) entry which is preliminary data.</text>
</comment>
<gene>
    <name evidence="1" type="ORF">CR513_31271</name>
</gene>
<dbReference type="Proteomes" id="UP000257109">
    <property type="component" value="Unassembled WGS sequence"/>
</dbReference>
<accession>A0A371G9P5</accession>
<keyword evidence="2" id="KW-1185">Reference proteome</keyword>
<dbReference type="EMBL" id="QJKJ01006274">
    <property type="protein sequence ID" value="RDX87277.1"/>
    <property type="molecule type" value="Genomic_DNA"/>
</dbReference>
<proteinExistence type="predicted"/>
<organism evidence="1 2">
    <name type="scientific">Mucuna pruriens</name>
    <name type="common">Velvet bean</name>
    <name type="synonym">Dolichos pruriens</name>
    <dbReference type="NCBI Taxonomy" id="157652"/>
    <lineage>
        <taxon>Eukaryota</taxon>
        <taxon>Viridiplantae</taxon>
        <taxon>Streptophyta</taxon>
        <taxon>Embryophyta</taxon>
        <taxon>Tracheophyta</taxon>
        <taxon>Spermatophyta</taxon>
        <taxon>Magnoliopsida</taxon>
        <taxon>eudicotyledons</taxon>
        <taxon>Gunneridae</taxon>
        <taxon>Pentapetalae</taxon>
        <taxon>rosids</taxon>
        <taxon>fabids</taxon>
        <taxon>Fabales</taxon>
        <taxon>Fabaceae</taxon>
        <taxon>Papilionoideae</taxon>
        <taxon>50 kb inversion clade</taxon>
        <taxon>NPAAA clade</taxon>
        <taxon>indigoferoid/millettioid clade</taxon>
        <taxon>Phaseoleae</taxon>
        <taxon>Mucuna</taxon>
    </lineage>
</organism>
<reference evidence="1" key="1">
    <citation type="submission" date="2018-05" db="EMBL/GenBank/DDBJ databases">
        <title>Draft genome of Mucuna pruriens seed.</title>
        <authorList>
            <person name="Nnadi N.E."/>
            <person name="Vos R."/>
            <person name="Hasami M.H."/>
            <person name="Devisetty U.K."/>
            <person name="Aguiy J.C."/>
        </authorList>
    </citation>
    <scope>NUCLEOTIDE SEQUENCE [LARGE SCALE GENOMIC DNA]</scope>
    <source>
        <strain evidence="1">JCA_2017</strain>
    </source>
</reference>
<feature type="non-terminal residue" evidence="1">
    <location>
        <position position="1"/>
    </location>
</feature>
<evidence type="ECO:0000313" key="2">
    <source>
        <dbReference type="Proteomes" id="UP000257109"/>
    </source>
</evidence>
<name>A0A371G9P5_MUCPR</name>
<dbReference type="AlphaFoldDB" id="A0A371G9P5"/>
<evidence type="ECO:0000313" key="1">
    <source>
        <dbReference type="EMBL" id="RDX87277.1"/>
    </source>
</evidence>
<sequence length="177" mass="19586">MALSTSAIQLRGHLSSRCHVTPRETSDTGKPKSMRGDRLGFQRTLVDLMLSAVSRTLCICLHLAETKPDKSLPRPYRLNPCREQLGQWLRQLCTDNSVASSNIFVESGQIENNDKTLKELATPDMVRRPPQALEGIPCGLLHNEAIGDTGGLHQNKGVSLDGATKDWLYLHPVLFNT</sequence>